<dbReference type="PROSITE" id="PS50015">
    <property type="entry name" value="SAP_B"/>
    <property type="match status" value="1"/>
</dbReference>
<feature type="chain" id="PRO_5012641902" evidence="4">
    <location>
        <begin position="25"/>
        <end position="585"/>
    </location>
</feature>
<evidence type="ECO:0000256" key="3">
    <source>
        <dbReference type="SAM" id="Phobius"/>
    </source>
</evidence>
<keyword evidence="3" id="KW-0472">Membrane</keyword>
<keyword evidence="4" id="KW-0732">Signal</keyword>
<dbReference type="SUPFAM" id="SSF47862">
    <property type="entry name" value="Saposin"/>
    <property type="match status" value="1"/>
</dbReference>
<comment type="caution">
    <text evidence="6">The sequence shown here is derived from an EMBL/GenBank/DDBJ whole genome shotgun (WGS) entry which is preliminary data.</text>
</comment>
<dbReference type="GO" id="GO:0050528">
    <property type="term" value="F:acyloxyacyl hydrolase activity"/>
    <property type="evidence" value="ECO:0007669"/>
    <property type="project" value="InterPro"/>
</dbReference>
<dbReference type="Proteomes" id="UP000192578">
    <property type="component" value="Unassembled WGS sequence"/>
</dbReference>
<dbReference type="GO" id="GO:0005509">
    <property type="term" value="F:calcium ion binding"/>
    <property type="evidence" value="ECO:0007669"/>
    <property type="project" value="TreeGrafter"/>
</dbReference>
<dbReference type="InterPro" id="IPR011001">
    <property type="entry name" value="Saposin-like"/>
</dbReference>
<dbReference type="Gene3D" id="1.10.225.10">
    <property type="entry name" value="Saposin-like"/>
    <property type="match status" value="1"/>
</dbReference>
<dbReference type="SMART" id="SM00741">
    <property type="entry name" value="SapB"/>
    <property type="match status" value="1"/>
</dbReference>
<feature type="domain" description="Saposin B-type" evidence="5">
    <location>
        <begin position="36"/>
        <end position="115"/>
    </location>
</feature>
<dbReference type="GO" id="GO:0009104">
    <property type="term" value="P:lipopolysaccharide catabolic process"/>
    <property type="evidence" value="ECO:0007669"/>
    <property type="project" value="TreeGrafter"/>
</dbReference>
<feature type="region of interest" description="Disordered" evidence="2">
    <location>
        <begin position="217"/>
        <end position="241"/>
    </location>
</feature>
<dbReference type="AlphaFoldDB" id="A0A1W0WU07"/>
<keyword evidence="6" id="KW-0378">Hydrolase</keyword>
<dbReference type="InterPro" id="IPR008139">
    <property type="entry name" value="SaposinB_dom"/>
</dbReference>
<evidence type="ECO:0000313" key="6">
    <source>
        <dbReference type="EMBL" id="OQV18633.1"/>
    </source>
</evidence>
<accession>A0A1W0WU07</accession>
<dbReference type="InterPro" id="IPR048593">
    <property type="entry name" value="AOAH_Saposin_N"/>
</dbReference>
<sequence length="585" mass="64180">MRLSILGAAVVVALVAMGGPPAQASFHSKGPKISLGGMTCAVCTVITGMVDQLAVVHREDHKASFKRLCGIFPSPFSGFCSMFNLFYGSGITRALANGETPDAVCLSNKMCSRPAAGQPTCHLFPEKSLKNKNSAEVNEYLDRLIVESGFPAPPADGRAIDFCSTPLIGSLACSFLNVHAFNIEYPEDDPDKDGFSDEFTFRGSAWRGKDCADTNVATYPGRRPSGNDDSRDSNCNGISGRNAETRRSLEDELCGNTGAKGVIALGDSVTANFHIPGSWFNATIVTRDLYRNLSVLMENSFNWPHTSFYTGYQSVDWPIIEGGTDSLYLRMRERNLCNHRDYQNIGFNGATIPESTEYSQSVKRNAQDKPAIAIFSYIGNDVCGYNADPALDDTTTPEQARAGLLDTMAVLNSKLPAGSHALIVGVADARPFFASLMDKIHPFGAVREDVTYLNFYEWLECLDINPCKGWLTGDETIRAVTAQRVVNINNELQRVVQEYQHQFPNVEMVYIPNPVDDVLAAWLASGGESWQLVEAFDGFHPNQKAHQLVAEVLWNRLERDHPSVIGPINPNNDRIRELFGNQGGH</sequence>
<gene>
    <name evidence="6" type="ORF">BV898_07262</name>
</gene>
<dbReference type="OrthoDB" id="14839at2759"/>
<keyword evidence="3" id="KW-1133">Transmembrane helix</keyword>
<keyword evidence="3" id="KW-0812">Transmembrane</keyword>
<evidence type="ECO:0000256" key="1">
    <source>
        <dbReference type="ARBA" id="ARBA00023157"/>
    </source>
</evidence>
<dbReference type="SUPFAM" id="SSF52266">
    <property type="entry name" value="SGNH hydrolase"/>
    <property type="match status" value="1"/>
</dbReference>
<dbReference type="InterPro" id="IPR036514">
    <property type="entry name" value="SGNH_hydro_sf"/>
</dbReference>
<dbReference type="InterPro" id="IPR001087">
    <property type="entry name" value="GDSL"/>
</dbReference>
<evidence type="ECO:0000259" key="5">
    <source>
        <dbReference type="PROSITE" id="PS50015"/>
    </source>
</evidence>
<dbReference type="Gene3D" id="3.40.50.1110">
    <property type="entry name" value="SGNH hydrolase"/>
    <property type="match status" value="1"/>
</dbReference>
<dbReference type="EMBL" id="MTYJ01000047">
    <property type="protein sequence ID" value="OQV18633.1"/>
    <property type="molecule type" value="Genomic_DNA"/>
</dbReference>
<dbReference type="Pfam" id="PF00657">
    <property type="entry name" value="Lipase_GDSL"/>
    <property type="match status" value="1"/>
</dbReference>
<feature type="signal peptide" evidence="4">
    <location>
        <begin position="1"/>
        <end position="24"/>
    </location>
</feature>
<keyword evidence="1" id="KW-1015">Disulfide bond</keyword>
<evidence type="ECO:0000256" key="2">
    <source>
        <dbReference type="SAM" id="MobiDB-lite"/>
    </source>
</evidence>
<feature type="transmembrane region" description="Helical" evidence="3">
    <location>
        <begin position="68"/>
        <end position="87"/>
    </location>
</feature>
<reference evidence="7" key="1">
    <citation type="submission" date="2017-01" db="EMBL/GenBank/DDBJ databases">
        <title>Comparative genomics of anhydrobiosis in the tardigrade Hypsibius dujardini.</title>
        <authorList>
            <person name="Yoshida Y."/>
            <person name="Koutsovoulos G."/>
            <person name="Laetsch D."/>
            <person name="Stevens L."/>
            <person name="Kumar S."/>
            <person name="Horikawa D."/>
            <person name="Ishino K."/>
            <person name="Komine S."/>
            <person name="Tomita M."/>
            <person name="Blaxter M."/>
            <person name="Arakawa K."/>
        </authorList>
    </citation>
    <scope>NUCLEOTIDE SEQUENCE [LARGE SCALE GENOMIC DNA]</scope>
    <source>
        <strain evidence="7">Z151</strain>
    </source>
</reference>
<dbReference type="PANTHER" id="PTHR15010">
    <property type="entry name" value="ACYLOXYACYL HYDROLASE"/>
    <property type="match status" value="1"/>
</dbReference>
<dbReference type="InterPro" id="IPR039676">
    <property type="entry name" value="AOAH"/>
</dbReference>
<name>A0A1W0WU07_HYPEX</name>
<keyword evidence="7" id="KW-1185">Reference proteome</keyword>
<protein>
    <submittedName>
        <fullName evidence="6">Acyloxyacyl hydrolase</fullName>
    </submittedName>
</protein>
<evidence type="ECO:0000313" key="7">
    <source>
        <dbReference type="Proteomes" id="UP000192578"/>
    </source>
</evidence>
<dbReference type="Pfam" id="PF20825">
    <property type="entry name" value="Saposin"/>
    <property type="match status" value="1"/>
</dbReference>
<organism evidence="6 7">
    <name type="scientific">Hypsibius exemplaris</name>
    <name type="common">Freshwater tardigrade</name>
    <dbReference type="NCBI Taxonomy" id="2072580"/>
    <lineage>
        <taxon>Eukaryota</taxon>
        <taxon>Metazoa</taxon>
        <taxon>Ecdysozoa</taxon>
        <taxon>Tardigrada</taxon>
        <taxon>Eutardigrada</taxon>
        <taxon>Parachela</taxon>
        <taxon>Hypsibioidea</taxon>
        <taxon>Hypsibiidae</taxon>
        <taxon>Hypsibius</taxon>
    </lineage>
</organism>
<feature type="transmembrane region" description="Helical" evidence="3">
    <location>
        <begin position="34"/>
        <end position="56"/>
    </location>
</feature>
<evidence type="ECO:0000256" key="4">
    <source>
        <dbReference type="SAM" id="SignalP"/>
    </source>
</evidence>
<dbReference type="PANTHER" id="PTHR15010:SF0">
    <property type="entry name" value="ACYLOXYACYL HYDROLASE"/>
    <property type="match status" value="1"/>
</dbReference>
<proteinExistence type="predicted"/>